<accession>A0A9W6MCX7</accession>
<dbReference type="AlphaFoldDB" id="A0A9W6MCX7"/>
<evidence type="ECO:0000313" key="1">
    <source>
        <dbReference type="EMBL" id="GLK09492.1"/>
    </source>
</evidence>
<dbReference type="Proteomes" id="UP001143474">
    <property type="component" value="Unassembled WGS sequence"/>
</dbReference>
<reference evidence="1" key="2">
    <citation type="submission" date="2023-01" db="EMBL/GenBank/DDBJ databases">
        <authorList>
            <person name="Sun Q."/>
            <person name="Evtushenko L."/>
        </authorList>
    </citation>
    <scope>NUCLEOTIDE SEQUENCE</scope>
    <source>
        <strain evidence="1">VKM Ac-2007</strain>
    </source>
</reference>
<evidence type="ECO:0000313" key="2">
    <source>
        <dbReference type="Proteomes" id="UP001143474"/>
    </source>
</evidence>
<protein>
    <submittedName>
        <fullName evidence="1">Uncharacterized protein</fullName>
    </submittedName>
</protein>
<proteinExistence type="predicted"/>
<gene>
    <name evidence="1" type="ORF">GCM10017600_28980</name>
</gene>
<organism evidence="1 2">
    <name type="scientific">Streptosporangium carneum</name>
    <dbReference type="NCBI Taxonomy" id="47481"/>
    <lineage>
        <taxon>Bacteria</taxon>
        <taxon>Bacillati</taxon>
        <taxon>Actinomycetota</taxon>
        <taxon>Actinomycetes</taxon>
        <taxon>Streptosporangiales</taxon>
        <taxon>Streptosporangiaceae</taxon>
        <taxon>Streptosporangium</taxon>
    </lineage>
</organism>
<name>A0A9W6MCX7_9ACTN</name>
<comment type="caution">
    <text evidence="1">The sequence shown here is derived from an EMBL/GenBank/DDBJ whole genome shotgun (WGS) entry which is preliminary data.</text>
</comment>
<keyword evidence="2" id="KW-1185">Reference proteome</keyword>
<reference evidence="1" key="1">
    <citation type="journal article" date="2014" name="Int. J. Syst. Evol. Microbiol.">
        <title>Complete genome sequence of Corynebacterium casei LMG S-19264T (=DSM 44701T), isolated from a smear-ripened cheese.</title>
        <authorList>
            <consortium name="US DOE Joint Genome Institute (JGI-PGF)"/>
            <person name="Walter F."/>
            <person name="Albersmeier A."/>
            <person name="Kalinowski J."/>
            <person name="Ruckert C."/>
        </authorList>
    </citation>
    <scope>NUCLEOTIDE SEQUENCE</scope>
    <source>
        <strain evidence="1">VKM Ac-2007</strain>
    </source>
</reference>
<dbReference type="EMBL" id="BSEV01000005">
    <property type="protein sequence ID" value="GLK09492.1"/>
    <property type="molecule type" value="Genomic_DNA"/>
</dbReference>
<sequence length="83" mass="8695">MTNILIFLAAAVLLAVVGPRYGADTRDSLDWTPVEPFPPECAVAPVVTGSEAGRAYAGRRASLRKAGAVGASGPHRTIRAHRL</sequence>